<protein>
    <submittedName>
        <fullName evidence="1">6155_t:CDS:1</fullName>
    </submittedName>
</protein>
<gene>
    <name evidence="1" type="ORF">RPERSI_LOCUS12811</name>
</gene>
<name>A0ACA9Q5G1_9GLOM</name>
<keyword evidence="2" id="KW-1185">Reference proteome</keyword>
<dbReference type="Proteomes" id="UP000789920">
    <property type="component" value="Unassembled WGS sequence"/>
</dbReference>
<evidence type="ECO:0000313" key="1">
    <source>
        <dbReference type="EMBL" id="CAG8737527.1"/>
    </source>
</evidence>
<dbReference type="EMBL" id="CAJVQC010027799">
    <property type="protein sequence ID" value="CAG8737527.1"/>
    <property type="molecule type" value="Genomic_DNA"/>
</dbReference>
<accession>A0ACA9Q5G1</accession>
<evidence type="ECO:0000313" key="2">
    <source>
        <dbReference type="Proteomes" id="UP000789920"/>
    </source>
</evidence>
<organism evidence="1 2">
    <name type="scientific">Racocetra persica</name>
    <dbReference type="NCBI Taxonomy" id="160502"/>
    <lineage>
        <taxon>Eukaryota</taxon>
        <taxon>Fungi</taxon>
        <taxon>Fungi incertae sedis</taxon>
        <taxon>Mucoromycota</taxon>
        <taxon>Glomeromycotina</taxon>
        <taxon>Glomeromycetes</taxon>
        <taxon>Diversisporales</taxon>
        <taxon>Gigasporaceae</taxon>
        <taxon>Racocetra</taxon>
    </lineage>
</organism>
<feature type="non-terminal residue" evidence="1">
    <location>
        <position position="81"/>
    </location>
</feature>
<sequence length="81" mass="9004">MSQSTAQIINAQLQNNNVQLQRSRNIRGPRNGNGRQPLTPQNLFNNTSIAVQHYADPNESTEFTETHGIENPPSQSTESLT</sequence>
<reference evidence="1" key="1">
    <citation type="submission" date="2021-06" db="EMBL/GenBank/DDBJ databases">
        <authorList>
            <person name="Kallberg Y."/>
            <person name="Tangrot J."/>
            <person name="Rosling A."/>
        </authorList>
    </citation>
    <scope>NUCLEOTIDE SEQUENCE</scope>
    <source>
        <strain evidence="1">MA461A</strain>
    </source>
</reference>
<proteinExistence type="predicted"/>
<comment type="caution">
    <text evidence="1">The sequence shown here is derived from an EMBL/GenBank/DDBJ whole genome shotgun (WGS) entry which is preliminary data.</text>
</comment>